<name>A0A426YZB7_ENSVE</name>
<sequence>MWSTTHDYLSREPRPIPPGYLSCWSTFVFAFFPLEVSETIIPFRLLCLAEQLVPCSAPVNVLARLRLFANTVPTAPFKLPSSLTPCKMSSPHHNEEPIERHNLTLAYTRVHVLYLCPRKALCFRSIFSSSTSTPLMRLGHFTKFHPSCSASRFALS</sequence>
<dbReference type="EMBL" id="AMZH03009342">
    <property type="protein sequence ID" value="RRT57072.1"/>
    <property type="molecule type" value="Genomic_DNA"/>
</dbReference>
<proteinExistence type="predicted"/>
<dbReference type="Proteomes" id="UP000287651">
    <property type="component" value="Unassembled WGS sequence"/>
</dbReference>
<comment type="caution">
    <text evidence="1">The sequence shown here is derived from an EMBL/GenBank/DDBJ whole genome shotgun (WGS) entry which is preliminary data.</text>
</comment>
<organism evidence="1 2">
    <name type="scientific">Ensete ventricosum</name>
    <name type="common">Abyssinian banana</name>
    <name type="synonym">Musa ensete</name>
    <dbReference type="NCBI Taxonomy" id="4639"/>
    <lineage>
        <taxon>Eukaryota</taxon>
        <taxon>Viridiplantae</taxon>
        <taxon>Streptophyta</taxon>
        <taxon>Embryophyta</taxon>
        <taxon>Tracheophyta</taxon>
        <taxon>Spermatophyta</taxon>
        <taxon>Magnoliopsida</taxon>
        <taxon>Liliopsida</taxon>
        <taxon>Zingiberales</taxon>
        <taxon>Musaceae</taxon>
        <taxon>Ensete</taxon>
    </lineage>
</organism>
<accession>A0A426YZB7</accession>
<dbReference type="AlphaFoldDB" id="A0A426YZB7"/>
<reference evidence="1 2" key="1">
    <citation type="journal article" date="2014" name="Agronomy (Basel)">
        <title>A Draft Genome Sequence for Ensete ventricosum, the Drought-Tolerant Tree Against Hunger.</title>
        <authorList>
            <person name="Harrison J."/>
            <person name="Moore K.A."/>
            <person name="Paszkiewicz K."/>
            <person name="Jones T."/>
            <person name="Grant M."/>
            <person name="Ambacheew D."/>
            <person name="Muzemil S."/>
            <person name="Studholme D.J."/>
        </authorList>
    </citation>
    <scope>NUCLEOTIDE SEQUENCE [LARGE SCALE GENOMIC DNA]</scope>
</reference>
<evidence type="ECO:0000313" key="2">
    <source>
        <dbReference type="Proteomes" id="UP000287651"/>
    </source>
</evidence>
<protein>
    <submittedName>
        <fullName evidence="1">Uncharacterized protein</fullName>
    </submittedName>
</protein>
<gene>
    <name evidence="1" type="ORF">B296_00011750</name>
</gene>
<evidence type="ECO:0000313" key="1">
    <source>
        <dbReference type="EMBL" id="RRT57072.1"/>
    </source>
</evidence>